<organism evidence="2 3">
    <name type="scientific">Xiphophorus maculatus</name>
    <name type="common">Southern platyfish</name>
    <name type="synonym">Platypoecilus maculatus</name>
    <dbReference type="NCBI Taxonomy" id="8083"/>
    <lineage>
        <taxon>Eukaryota</taxon>
        <taxon>Metazoa</taxon>
        <taxon>Chordata</taxon>
        <taxon>Craniata</taxon>
        <taxon>Vertebrata</taxon>
        <taxon>Euteleostomi</taxon>
        <taxon>Actinopterygii</taxon>
        <taxon>Neopterygii</taxon>
        <taxon>Teleostei</taxon>
        <taxon>Neoteleostei</taxon>
        <taxon>Acanthomorphata</taxon>
        <taxon>Ovalentaria</taxon>
        <taxon>Atherinomorphae</taxon>
        <taxon>Cyprinodontiformes</taxon>
        <taxon>Poeciliidae</taxon>
        <taxon>Poeciliinae</taxon>
        <taxon>Xiphophorus</taxon>
    </lineage>
</organism>
<dbReference type="Pfam" id="PF00059">
    <property type="entry name" value="Lectin_C"/>
    <property type="match status" value="1"/>
</dbReference>
<dbReference type="FunCoup" id="A0A3B5QW13">
    <property type="interactions" value="790"/>
</dbReference>
<name>A0A3B5QW13_XIPMA</name>
<dbReference type="SUPFAM" id="SSF56436">
    <property type="entry name" value="C-type lectin-like"/>
    <property type="match status" value="1"/>
</dbReference>
<evidence type="ECO:0000313" key="3">
    <source>
        <dbReference type="Proteomes" id="UP000002852"/>
    </source>
</evidence>
<keyword evidence="3" id="KW-1185">Reference proteome</keyword>
<dbReference type="InterPro" id="IPR016187">
    <property type="entry name" value="CTDL_fold"/>
</dbReference>
<dbReference type="InterPro" id="IPR050111">
    <property type="entry name" value="C-type_lectin/snaclec_domain"/>
</dbReference>
<proteinExistence type="predicted"/>
<dbReference type="Proteomes" id="UP000002852">
    <property type="component" value="Unassembled WGS sequence"/>
</dbReference>
<dbReference type="InterPro" id="IPR001304">
    <property type="entry name" value="C-type_lectin-like"/>
</dbReference>
<feature type="domain" description="C-type lectin" evidence="1">
    <location>
        <begin position="30"/>
        <end position="131"/>
    </location>
</feature>
<reference evidence="2" key="4">
    <citation type="submission" date="2025-09" db="UniProtKB">
        <authorList>
            <consortium name="Ensembl"/>
        </authorList>
    </citation>
    <scope>IDENTIFICATION</scope>
    <source>
        <strain evidence="2">JP 163 A</strain>
    </source>
</reference>
<dbReference type="InterPro" id="IPR016186">
    <property type="entry name" value="C-type_lectin-like/link_sf"/>
</dbReference>
<protein>
    <recommendedName>
        <fullName evidence="1">C-type lectin domain-containing protein</fullName>
    </recommendedName>
</protein>
<reference evidence="3" key="1">
    <citation type="submission" date="2012-01" db="EMBL/GenBank/DDBJ databases">
        <authorList>
            <person name="Walter R."/>
            <person name="Schartl M."/>
            <person name="Warren W."/>
        </authorList>
    </citation>
    <scope>NUCLEOTIDE SEQUENCE [LARGE SCALE GENOMIC DNA]</scope>
    <source>
        <strain evidence="3">JP 163 A</strain>
    </source>
</reference>
<dbReference type="PANTHER" id="PTHR22803">
    <property type="entry name" value="MANNOSE, PHOSPHOLIPASE, LECTIN RECEPTOR RELATED"/>
    <property type="match status" value="1"/>
</dbReference>
<dbReference type="Gene3D" id="3.10.100.10">
    <property type="entry name" value="Mannose-Binding Protein A, subunit A"/>
    <property type="match status" value="1"/>
</dbReference>
<dbReference type="CDD" id="cd00037">
    <property type="entry name" value="CLECT"/>
    <property type="match status" value="1"/>
</dbReference>
<reference evidence="2" key="3">
    <citation type="submission" date="2025-08" db="UniProtKB">
        <authorList>
            <consortium name="Ensembl"/>
        </authorList>
    </citation>
    <scope>IDENTIFICATION</scope>
    <source>
        <strain evidence="2">JP 163 A</strain>
    </source>
</reference>
<evidence type="ECO:0000259" key="1">
    <source>
        <dbReference type="PROSITE" id="PS50041"/>
    </source>
</evidence>
<dbReference type="InParanoid" id="A0A3B5QW13"/>
<accession>A0A3B5QW13</accession>
<sequence>LNHLIKNLICRKQADLLQRSLSCPSGWTLINSRCFQYVQKSMTWARAERNCLSMGANLASVQDLNEYNQIQIIVTAAGHGAKQAWIGGTNAQEESIWLWSDGSRFDYTHWCSGQNNNDGGNQRCLQINYSGIRKYQPTLFYRLKP</sequence>
<dbReference type="OMA" id="AYRETWI"/>
<dbReference type="Ensembl" id="ENSXMAT00000029243.1">
    <property type="protein sequence ID" value="ENSXMAP00000035419.1"/>
    <property type="gene ID" value="ENSXMAG00000029624.1"/>
</dbReference>
<dbReference type="PROSITE" id="PS50041">
    <property type="entry name" value="C_TYPE_LECTIN_2"/>
    <property type="match status" value="1"/>
</dbReference>
<evidence type="ECO:0000313" key="2">
    <source>
        <dbReference type="Ensembl" id="ENSXMAP00000035419.1"/>
    </source>
</evidence>
<dbReference type="GeneTree" id="ENSGT01150000287337"/>
<reference evidence="3" key="2">
    <citation type="journal article" date="2013" name="Nat. Genet.">
        <title>The genome of the platyfish, Xiphophorus maculatus, provides insights into evolutionary adaptation and several complex traits.</title>
        <authorList>
            <person name="Schartl M."/>
            <person name="Walter R.B."/>
            <person name="Shen Y."/>
            <person name="Garcia T."/>
            <person name="Catchen J."/>
            <person name="Amores A."/>
            <person name="Braasch I."/>
            <person name="Chalopin D."/>
            <person name="Volff J.N."/>
            <person name="Lesch K.P."/>
            <person name="Bisazza A."/>
            <person name="Minx P."/>
            <person name="Hillier L."/>
            <person name="Wilson R.K."/>
            <person name="Fuerstenberg S."/>
            <person name="Boore J."/>
            <person name="Searle S."/>
            <person name="Postlethwait J.H."/>
            <person name="Warren W.C."/>
        </authorList>
    </citation>
    <scope>NUCLEOTIDE SEQUENCE [LARGE SCALE GENOMIC DNA]</scope>
    <source>
        <strain evidence="3">JP 163 A</strain>
    </source>
</reference>
<dbReference type="AlphaFoldDB" id="A0A3B5QW13"/>
<dbReference type="SMART" id="SM00034">
    <property type="entry name" value="CLECT"/>
    <property type="match status" value="1"/>
</dbReference>